<organism evidence="7">
    <name type="scientific">Schistocephalus solidus</name>
    <name type="common">Tapeworm</name>
    <dbReference type="NCBI Taxonomy" id="70667"/>
    <lineage>
        <taxon>Eukaryota</taxon>
        <taxon>Metazoa</taxon>
        <taxon>Spiralia</taxon>
        <taxon>Lophotrochozoa</taxon>
        <taxon>Platyhelminthes</taxon>
        <taxon>Cestoda</taxon>
        <taxon>Eucestoda</taxon>
        <taxon>Diphyllobothriidea</taxon>
        <taxon>Diphyllobothriidae</taxon>
        <taxon>Schistocephalus</taxon>
    </lineage>
</organism>
<keyword evidence="3 6" id="KW-0812">Transmembrane</keyword>
<gene>
    <name evidence="7" type="primary">KTAP2</name>
    <name evidence="7" type="ORF">TR125821</name>
</gene>
<keyword evidence="4 6" id="KW-1133">Transmembrane helix</keyword>
<dbReference type="PANTHER" id="PTHR32001">
    <property type="entry name" value="KERATINOCYTE-ASSOCIATED PROTEIN 2"/>
    <property type="match status" value="1"/>
</dbReference>
<evidence type="ECO:0000256" key="5">
    <source>
        <dbReference type="ARBA" id="ARBA00023136"/>
    </source>
</evidence>
<reference evidence="7" key="1">
    <citation type="submission" date="2016-01" db="EMBL/GenBank/DDBJ databases">
        <title>Reference transcriptome for the parasite Schistocephalus solidus: insights into the molecular evolution of parasitism.</title>
        <authorList>
            <person name="Hebert F.O."/>
            <person name="Grambauer S."/>
            <person name="Barber I."/>
            <person name="Landry C.R."/>
            <person name="Aubin-Horth N."/>
        </authorList>
    </citation>
    <scope>NUCLEOTIDE SEQUENCE</scope>
</reference>
<feature type="transmembrane region" description="Helical" evidence="6">
    <location>
        <begin position="34"/>
        <end position="54"/>
    </location>
</feature>
<evidence type="ECO:0000256" key="2">
    <source>
        <dbReference type="ARBA" id="ARBA00007279"/>
    </source>
</evidence>
<dbReference type="PANTHER" id="PTHR32001:SF1">
    <property type="entry name" value="KERATINOCYTE-ASSOCIATED PROTEIN 2"/>
    <property type="match status" value="1"/>
</dbReference>
<dbReference type="EMBL" id="GEEE01009877">
    <property type="protein sequence ID" value="JAP53348.1"/>
    <property type="molecule type" value="Transcribed_RNA"/>
</dbReference>
<sequence>MLKTEVSCVVSVISWIAVCALLQVFKWAFISTPAMLLVAGLIGSVLFLLSLTAVNNAENIIFGRGFQSQLFPEVFGCIMLSSLTMASIHRICATSCFLMSLVMTYFVNQVSQQIYATSQTTASVLQVSKKKR</sequence>
<dbReference type="InterPro" id="IPR018614">
    <property type="entry name" value="KRTCAP2"/>
</dbReference>
<comment type="subcellular location">
    <subcellularLocation>
        <location evidence="1">Membrane</location>
        <topology evidence="1">Multi-pass membrane protein</topology>
    </subcellularLocation>
</comment>
<evidence type="ECO:0000256" key="6">
    <source>
        <dbReference type="SAM" id="Phobius"/>
    </source>
</evidence>
<keyword evidence="5 6" id="KW-0472">Membrane</keyword>
<dbReference type="GO" id="GO:0016020">
    <property type="term" value="C:membrane"/>
    <property type="evidence" value="ECO:0007669"/>
    <property type="project" value="UniProtKB-SubCell"/>
</dbReference>
<dbReference type="AlphaFoldDB" id="A0A0X3PP22"/>
<dbReference type="Pfam" id="PF09775">
    <property type="entry name" value="Keratin_assoc"/>
    <property type="match status" value="1"/>
</dbReference>
<feature type="transmembrane region" description="Helical" evidence="6">
    <location>
        <begin position="7"/>
        <end position="28"/>
    </location>
</feature>
<evidence type="ECO:0000256" key="1">
    <source>
        <dbReference type="ARBA" id="ARBA00004141"/>
    </source>
</evidence>
<name>A0A0X3PP22_SCHSO</name>
<comment type="similarity">
    <text evidence="2">Belongs to the KRTCAP2 family.</text>
</comment>
<evidence type="ECO:0000313" key="7">
    <source>
        <dbReference type="EMBL" id="JAP53348.1"/>
    </source>
</evidence>
<proteinExistence type="inferred from homology"/>
<evidence type="ECO:0000256" key="3">
    <source>
        <dbReference type="ARBA" id="ARBA00022692"/>
    </source>
</evidence>
<protein>
    <submittedName>
        <fullName evidence="7">Keratinocyte-associated protein 2</fullName>
    </submittedName>
</protein>
<accession>A0A0X3PP22</accession>
<evidence type="ECO:0000256" key="4">
    <source>
        <dbReference type="ARBA" id="ARBA00022989"/>
    </source>
</evidence>